<dbReference type="EMBL" id="FWXZ01000002">
    <property type="protein sequence ID" value="SMC58465.1"/>
    <property type="molecule type" value="Genomic_DNA"/>
</dbReference>
<protein>
    <submittedName>
        <fullName evidence="1">Uncharacterized protein</fullName>
    </submittedName>
</protein>
<evidence type="ECO:0000313" key="1">
    <source>
        <dbReference type="EMBL" id="SMC58465.1"/>
    </source>
</evidence>
<comment type="caution">
    <text evidence="1">The sequence shown here is derived from an EMBL/GenBank/DDBJ whole genome shotgun (WGS) entry which is preliminary data.</text>
</comment>
<sequence>MRGYYTWYTKISIAAAVLVISLQGVFEKLIINSALIPEDNKVLAIIIEIVVSLGVFAMVYQFAIWLYEKYIWKIVLKRINVTGKWYVEVQVDYGGGKVVSRYGEVNIDQSMGELTLTGYQFSKNNETEVKNTWTIWNSTFAMIDSKGTIQMKYNSQRCATDKSDEYAHPAKEGIVEMNVDCNEKGVPCTMKGSYTEYLPKFVKGFIRMRRTTYGIPKEYLEEINSLYLLPDEES</sequence>
<proteinExistence type="predicted"/>
<accession>A0AC61PLC9</accession>
<dbReference type="Proteomes" id="UP000192328">
    <property type="component" value="Unassembled WGS sequence"/>
</dbReference>
<name>A0AC61PLC9_9FIRM</name>
<organism evidence="1 2">
    <name type="scientific">Aristaeella lactis</name>
    <dbReference type="NCBI Taxonomy" id="3046383"/>
    <lineage>
        <taxon>Bacteria</taxon>
        <taxon>Bacillati</taxon>
        <taxon>Bacillota</taxon>
        <taxon>Clostridia</taxon>
        <taxon>Eubacteriales</taxon>
        <taxon>Aristaeellaceae</taxon>
        <taxon>Aristaeella</taxon>
    </lineage>
</organism>
<evidence type="ECO:0000313" key="2">
    <source>
        <dbReference type="Proteomes" id="UP000192328"/>
    </source>
</evidence>
<reference evidence="1" key="1">
    <citation type="submission" date="2017-04" db="EMBL/GenBank/DDBJ databases">
        <authorList>
            <person name="Varghese N."/>
            <person name="Submissions S."/>
        </authorList>
    </citation>
    <scope>NUCLEOTIDE SEQUENCE</scope>
    <source>
        <strain evidence="1">WTE2008</strain>
    </source>
</reference>
<keyword evidence="2" id="KW-1185">Reference proteome</keyword>
<gene>
    <name evidence="1" type="ORF">SAMN06297397_1558</name>
</gene>